<dbReference type="InParanoid" id="F0ZPE2"/>
<sequence length="159" mass="18082">MDEPLFGERKKQFSIAIGVYFGIKNNPRHFVLVATIILIFGSLALLVRWWRDQDDRIHPKFKYLIFLLAGCAILASIATNCYVWEKQVECNGLYSFQNKTCTPLSSSLNNCECGVLLDITKVPYVAMCNDNCPIPCPNDTSSGNKTEEEYYSIFDDVDF</sequence>
<gene>
    <name evidence="2" type="ORF">DICPUDRAFT_35514</name>
</gene>
<dbReference type="EMBL" id="GL871108">
    <property type="protein sequence ID" value="EGC34187.1"/>
    <property type="molecule type" value="Genomic_DNA"/>
</dbReference>
<accession>F0ZPE2</accession>
<dbReference type="VEuPathDB" id="AmoebaDB:DICPUDRAFT_35514"/>
<feature type="transmembrane region" description="Helical" evidence="1">
    <location>
        <begin position="63"/>
        <end position="85"/>
    </location>
</feature>
<dbReference type="AlphaFoldDB" id="F0ZPE2"/>
<evidence type="ECO:0000313" key="2">
    <source>
        <dbReference type="EMBL" id="EGC34187.1"/>
    </source>
</evidence>
<keyword evidence="3" id="KW-1185">Reference proteome</keyword>
<feature type="transmembrane region" description="Helical" evidence="1">
    <location>
        <begin position="30"/>
        <end position="51"/>
    </location>
</feature>
<dbReference type="OrthoDB" id="17800at2759"/>
<evidence type="ECO:0000256" key="1">
    <source>
        <dbReference type="SAM" id="Phobius"/>
    </source>
</evidence>
<keyword evidence="1" id="KW-1133">Transmembrane helix</keyword>
<evidence type="ECO:0000313" key="3">
    <source>
        <dbReference type="Proteomes" id="UP000001064"/>
    </source>
</evidence>
<name>F0ZPE2_DICPU</name>
<reference evidence="3" key="1">
    <citation type="journal article" date="2011" name="Genome Biol.">
        <title>Comparative genomics of the social amoebae Dictyostelium discoideum and Dictyostelium purpureum.</title>
        <authorList>
            <consortium name="US DOE Joint Genome Institute (JGI-PGF)"/>
            <person name="Sucgang R."/>
            <person name="Kuo A."/>
            <person name="Tian X."/>
            <person name="Salerno W."/>
            <person name="Parikh A."/>
            <person name="Feasley C.L."/>
            <person name="Dalin E."/>
            <person name="Tu H."/>
            <person name="Huang E."/>
            <person name="Barry K."/>
            <person name="Lindquist E."/>
            <person name="Shapiro H."/>
            <person name="Bruce D."/>
            <person name="Schmutz J."/>
            <person name="Salamov A."/>
            <person name="Fey P."/>
            <person name="Gaudet P."/>
            <person name="Anjard C."/>
            <person name="Babu M.M."/>
            <person name="Basu S."/>
            <person name="Bushmanova Y."/>
            <person name="van der Wel H."/>
            <person name="Katoh-Kurasawa M."/>
            <person name="Dinh C."/>
            <person name="Coutinho P.M."/>
            <person name="Saito T."/>
            <person name="Elias M."/>
            <person name="Schaap P."/>
            <person name="Kay R.R."/>
            <person name="Henrissat B."/>
            <person name="Eichinger L."/>
            <person name="Rivero F."/>
            <person name="Putnam N.H."/>
            <person name="West C.M."/>
            <person name="Loomis W.F."/>
            <person name="Chisholm R.L."/>
            <person name="Shaulsky G."/>
            <person name="Strassmann J.E."/>
            <person name="Queller D.C."/>
            <person name="Kuspa A."/>
            <person name="Grigoriev I.V."/>
        </authorList>
    </citation>
    <scope>NUCLEOTIDE SEQUENCE [LARGE SCALE GENOMIC DNA]</scope>
    <source>
        <strain evidence="3">QSDP1</strain>
    </source>
</reference>
<proteinExistence type="predicted"/>
<dbReference type="eggNOG" id="ENOG502RHU9">
    <property type="taxonomic scope" value="Eukaryota"/>
</dbReference>
<protein>
    <submittedName>
        <fullName evidence="2">Uncharacterized protein</fullName>
    </submittedName>
</protein>
<dbReference type="GeneID" id="10502177"/>
<keyword evidence="1" id="KW-0472">Membrane</keyword>
<dbReference type="Proteomes" id="UP000001064">
    <property type="component" value="Unassembled WGS sequence"/>
</dbReference>
<keyword evidence="1" id="KW-0812">Transmembrane</keyword>
<dbReference type="KEGG" id="dpp:DICPUDRAFT_35514"/>
<dbReference type="RefSeq" id="XP_003289291.1">
    <property type="nucleotide sequence ID" value="XM_003289243.1"/>
</dbReference>
<organism evidence="2 3">
    <name type="scientific">Dictyostelium purpureum</name>
    <name type="common">Slime mold</name>
    <dbReference type="NCBI Taxonomy" id="5786"/>
    <lineage>
        <taxon>Eukaryota</taxon>
        <taxon>Amoebozoa</taxon>
        <taxon>Evosea</taxon>
        <taxon>Eumycetozoa</taxon>
        <taxon>Dictyostelia</taxon>
        <taxon>Dictyosteliales</taxon>
        <taxon>Dictyosteliaceae</taxon>
        <taxon>Dictyostelium</taxon>
    </lineage>
</organism>